<dbReference type="Proteomes" id="UP000181941">
    <property type="component" value="Unassembled WGS sequence"/>
</dbReference>
<organism evidence="2 3">
    <name type="scientific">Candidatus Magasanikbacteria bacterium CG1_02_32_51</name>
    <dbReference type="NCBI Taxonomy" id="1805238"/>
    <lineage>
        <taxon>Bacteria</taxon>
        <taxon>Candidatus Magasanikiibacteriota</taxon>
    </lineage>
</organism>
<keyword evidence="1" id="KW-1133">Transmembrane helix</keyword>
<keyword evidence="1" id="KW-0472">Membrane</keyword>
<protein>
    <recommendedName>
        <fullName evidence="4">Glycerophosphoryl diester phosphodiesterase membrane domain-containing protein</fullName>
    </recommendedName>
</protein>
<reference evidence="2 3" key="1">
    <citation type="journal article" date="2016" name="Environ. Microbiol.">
        <title>Genomic resolution of a cold subsurface aquifer community provides metabolic insights for novel microbes adapted to high CO concentrations.</title>
        <authorList>
            <person name="Probst A.J."/>
            <person name="Castelle C.J."/>
            <person name="Singh A."/>
            <person name="Brown C.T."/>
            <person name="Anantharaman K."/>
            <person name="Sharon I."/>
            <person name="Hug L.A."/>
            <person name="Burstein D."/>
            <person name="Emerson J.B."/>
            <person name="Thomas B.C."/>
            <person name="Banfield J.F."/>
        </authorList>
    </citation>
    <scope>NUCLEOTIDE SEQUENCE [LARGE SCALE GENOMIC DNA]</scope>
    <source>
        <strain evidence="2">CG1_02_32_51</strain>
    </source>
</reference>
<sequence length="254" mass="29330">MLSSIHNFLIKIFKVYLSTLKNFIPYIMTFFLLFVFVFFAQFSSILFFTLIPGTFTKTFLYFFGLLLVSFFSFMMSIAFIRMVNSHYMTKTVLGFFSNLKDSFFLSIKNLVALLLLGIPAILVYIVYFVGSMGYLSVRAIILLYLGVIFIGILFVFWLSFVLVAIAIENQKGLNAFKSSIVVVKGRVWSVFLRLFIPSLLFYILFLVYNEIFFKLFAQNIIYTILVLLFALFVIPFGAIVPTILYLELKQPSSK</sequence>
<evidence type="ECO:0000313" key="2">
    <source>
        <dbReference type="EMBL" id="OIO19188.1"/>
    </source>
</evidence>
<evidence type="ECO:0000313" key="3">
    <source>
        <dbReference type="Proteomes" id="UP000181941"/>
    </source>
</evidence>
<evidence type="ECO:0000256" key="1">
    <source>
        <dbReference type="SAM" id="Phobius"/>
    </source>
</evidence>
<feature type="transmembrane region" description="Helical" evidence="1">
    <location>
        <begin position="220"/>
        <end position="246"/>
    </location>
</feature>
<feature type="transmembrane region" description="Helical" evidence="1">
    <location>
        <begin position="60"/>
        <end position="83"/>
    </location>
</feature>
<comment type="caution">
    <text evidence="2">The sequence shown here is derived from an EMBL/GenBank/DDBJ whole genome shotgun (WGS) entry which is preliminary data.</text>
</comment>
<gene>
    <name evidence="2" type="ORF">AUJ23_02480</name>
</gene>
<name>A0A1J4U3P4_9BACT</name>
<dbReference type="STRING" id="1805238.AUJ23_02480"/>
<dbReference type="EMBL" id="MNVC01000026">
    <property type="protein sequence ID" value="OIO19188.1"/>
    <property type="molecule type" value="Genomic_DNA"/>
</dbReference>
<proteinExistence type="predicted"/>
<keyword evidence="1" id="KW-0812">Transmembrane</keyword>
<dbReference type="AlphaFoldDB" id="A0A1J4U3P4"/>
<evidence type="ECO:0008006" key="4">
    <source>
        <dbReference type="Google" id="ProtNLM"/>
    </source>
</evidence>
<feature type="transmembrane region" description="Helical" evidence="1">
    <location>
        <begin position="103"/>
        <end position="129"/>
    </location>
</feature>
<feature type="transmembrane region" description="Helical" evidence="1">
    <location>
        <begin position="141"/>
        <end position="167"/>
    </location>
</feature>
<accession>A0A1J4U3P4</accession>
<feature type="transmembrane region" description="Helical" evidence="1">
    <location>
        <begin position="187"/>
        <end position="208"/>
    </location>
</feature>
<feature type="transmembrane region" description="Helical" evidence="1">
    <location>
        <begin position="23"/>
        <end position="48"/>
    </location>
</feature>